<keyword evidence="3" id="KW-0820">tRNA-binding</keyword>
<dbReference type="FunFam" id="3.40.50.620:FF:000053">
    <property type="entry name" value="Probable tRNA sulfurtransferase"/>
    <property type="match status" value="1"/>
</dbReference>
<evidence type="ECO:0000256" key="5">
    <source>
        <dbReference type="ARBA" id="ARBA00022741"/>
    </source>
</evidence>
<evidence type="ECO:0000256" key="4">
    <source>
        <dbReference type="ARBA" id="ARBA00022679"/>
    </source>
</evidence>
<dbReference type="InterPro" id="IPR020536">
    <property type="entry name" value="ThiI_AANH"/>
</dbReference>
<organism evidence="10">
    <name type="scientific">marine metagenome</name>
    <dbReference type="NCBI Taxonomy" id="408172"/>
    <lineage>
        <taxon>unclassified sequences</taxon>
        <taxon>metagenomes</taxon>
        <taxon>ecological metagenomes</taxon>
    </lineage>
</organism>
<dbReference type="GO" id="GO:0000049">
    <property type="term" value="F:tRNA binding"/>
    <property type="evidence" value="ECO:0007669"/>
    <property type="project" value="UniProtKB-KW"/>
</dbReference>
<dbReference type="GO" id="GO:0005829">
    <property type="term" value="C:cytosol"/>
    <property type="evidence" value="ECO:0007669"/>
    <property type="project" value="TreeGrafter"/>
</dbReference>
<evidence type="ECO:0000256" key="3">
    <source>
        <dbReference type="ARBA" id="ARBA00022555"/>
    </source>
</evidence>
<dbReference type="SUPFAM" id="SSF52402">
    <property type="entry name" value="Adenine nucleotide alpha hydrolases-like"/>
    <property type="match status" value="1"/>
</dbReference>
<name>A0A382D2K3_9ZZZZ</name>
<dbReference type="PANTHER" id="PTHR43209:SF1">
    <property type="entry name" value="TRNA SULFURTRANSFERASE"/>
    <property type="match status" value="1"/>
</dbReference>
<reference evidence="10" key="1">
    <citation type="submission" date="2018-05" db="EMBL/GenBank/DDBJ databases">
        <authorList>
            <person name="Lanie J.A."/>
            <person name="Ng W.-L."/>
            <person name="Kazmierczak K.M."/>
            <person name="Andrzejewski T.M."/>
            <person name="Davidsen T.M."/>
            <person name="Wayne K.J."/>
            <person name="Tettelin H."/>
            <person name="Glass J.I."/>
            <person name="Rusch D."/>
            <person name="Podicherti R."/>
            <person name="Tsui H.-C.T."/>
            <person name="Winkler M.E."/>
        </authorList>
    </citation>
    <scope>NUCLEOTIDE SEQUENCE</scope>
</reference>
<dbReference type="CDD" id="cd01712">
    <property type="entry name" value="PPase_ThiI"/>
    <property type="match status" value="1"/>
</dbReference>
<accession>A0A382D2K3</accession>
<dbReference type="InterPro" id="IPR014729">
    <property type="entry name" value="Rossmann-like_a/b/a_fold"/>
</dbReference>
<comment type="subcellular location">
    <subcellularLocation>
        <location evidence="1">Cytoplasm</location>
    </subcellularLocation>
</comment>
<dbReference type="GO" id="GO:0005524">
    <property type="term" value="F:ATP binding"/>
    <property type="evidence" value="ECO:0007669"/>
    <property type="project" value="UniProtKB-KW"/>
</dbReference>
<keyword evidence="5" id="KW-0547">Nucleotide-binding</keyword>
<dbReference type="Gene3D" id="3.40.50.620">
    <property type="entry name" value="HUPs"/>
    <property type="match status" value="1"/>
</dbReference>
<dbReference type="GO" id="GO:0009228">
    <property type="term" value="P:thiamine biosynthetic process"/>
    <property type="evidence" value="ECO:0007669"/>
    <property type="project" value="UniProtKB-KW"/>
</dbReference>
<dbReference type="EMBL" id="UINC01037287">
    <property type="protein sequence ID" value="SVB32555.1"/>
    <property type="molecule type" value="Genomic_DNA"/>
</dbReference>
<evidence type="ECO:0000256" key="8">
    <source>
        <dbReference type="ARBA" id="ARBA00022977"/>
    </source>
</evidence>
<dbReference type="HAMAP" id="MF_00021">
    <property type="entry name" value="ThiI"/>
    <property type="match status" value="1"/>
</dbReference>
<keyword evidence="2" id="KW-0963">Cytoplasm</keyword>
<feature type="domain" description="Thil AANH" evidence="9">
    <location>
        <begin position="21"/>
        <end position="216"/>
    </location>
</feature>
<gene>
    <name evidence="10" type="ORF">METZ01_LOCUS185409</name>
</gene>
<dbReference type="GO" id="GO:0004810">
    <property type="term" value="F:CCA tRNA nucleotidyltransferase activity"/>
    <property type="evidence" value="ECO:0007669"/>
    <property type="project" value="InterPro"/>
</dbReference>
<feature type="non-terminal residue" evidence="10">
    <location>
        <position position="1"/>
    </location>
</feature>
<keyword evidence="7" id="KW-0694">RNA-binding</keyword>
<dbReference type="GO" id="GO:0052837">
    <property type="term" value="P:thiazole biosynthetic process"/>
    <property type="evidence" value="ECO:0007669"/>
    <property type="project" value="TreeGrafter"/>
</dbReference>
<dbReference type="InterPro" id="IPR050102">
    <property type="entry name" value="tRNA_sulfurtransferase_ThiI"/>
</dbReference>
<keyword evidence="4" id="KW-0808">Transferase</keyword>
<dbReference type="GO" id="GO:0016783">
    <property type="term" value="F:sulfurtransferase activity"/>
    <property type="evidence" value="ECO:0007669"/>
    <property type="project" value="InterPro"/>
</dbReference>
<evidence type="ECO:0000256" key="7">
    <source>
        <dbReference type="ARBA" id="ARBA00022884"/>
    </source>
</evidence>
<evidence type="ECO:0000256" key="1">
    <source>
        <dbReference type="ARBA" id="ARBA00004496"/>
    </source>
</evidence>
<dbReference type="PANTHER" id="PTHR43209">
    <property type="entry name" value="TRNA SULFURTRANSFERASE"/>
    <property type="match status" value="1"/>
</dbReference>
<protein>
    <recommendedName>
        <fullName evidence="9">Thil AANH domain-containing protein</fullName>
    </recommendedName>
</protein>
<dbReference type="Pfam" id="PF02568">
    <property type="entry name" value="ThiI"/>
    <property type="match status" value="1"/>
</dbReference>
<dbReference type="InterPro" id="IPR003720">
    <property type="entry name" value="tRNA_STrfase"/>
</dbReference>
<dbReference type="InterPro" id="IPR049961">
    <property type="entry name" value="ThiI_N"/>
</dbReference>
<evidence type="ECO:0000256" key="2">
    <source>
        <dbReference type="ARBA" id="ARBA00022490"/>
    </source>
</evidence>
<proteinExistence type="inferred from homology"/>
<evidence type="ECO:0000259" key="9">
    <source>
        <dbReference type="Pfam" id="PF02568"/>
    </source>
</evidence>
<evidence type="ECO:0000313" key="10">
    <source>
        <dbReference type="EMBL" id="SVB32555.1"/>
    </source>
</evidence>
<sequence>IKEGTFIYTKKIKGMGGMPVGSGGKGVFLLSGGIDSPVAAFYMIKRGMVAIYVHFHSLPQVSPASIEKVKELVKILSKYQKRPKLIMVPFLEIQEEILEKNSDKYRLLLYRRMMLRIANKIALNERAKGLITGEALGQVASQTVENLGAVDTVSKLPVFRPLIGLDKQEIINKGKKINTYSISIRPHEDCCTLFLPQNPATKATPEQLDNEENKIDIQTKINRAIDNSEYIYF</sequence>
<dbReference type="NCBIfam" id="TIGR00342">
    <property type="entry name" value="tRNA uracil 4-sulfurtransferase ThiI"/>
    <property type="match status" value="1"/>
</dbReference>
<keyword evidence="6" id="KW-0067">ATP-binding</keyword>
<evidence type="ECO:0000256" key="6">
    <source>
        <dbReference type="ARBA" id="ARBA00022840"/>
    </source>
</evidence>
<dbReference type="AlphaFoldDB" id="A0A382D2K3"/>
<dbReference type="GO" id="GO:0002937">
    <property type="term" value="P:tRNA 4-thiouridine biosynthesis"/>
    <property type="evidence" value="ECO:0007669"/>
    <property type="project" value="TreeGrafter"/>
</dbReference>
<keyword evidence="8" id="KW-0784">Thiamine biosynthesis</keyword>